<dbReference type="Gene3D" id="3.40.50.880">
    <property type="match status" value="1"/>
</dbReference>
<evidence type="ECO:0000313" key="13">
    <source>
        <dbReference type="EMBL" id="OBA21419.1"/>
    </source>
</evidence>
<comment type="catalytic activity">
    <reaction evidence="1">
        <text>chorismate + L-glutamine = 4-amino-4-deoxychorismate + L-glutamate</text>
        <dbReference type="Rhea" id="RHEA:11672"/>
        <dbReference type="ChEBI" id="CHEBI:29748"/>
        <dbReference type="ChEBI" id="CHEBI:29985"/>
        <dbReference type="ChEBI" id="CHEBI:58359"/>
        <dbReference type="ChEBI" id="CHEBI:58406"/>
        <dbReference type="EC" id="2.6.1.85"/>
    </reaction>
</comment>
<dbReference type="Pfam" id="PF00425">
    <property type="entry name" value="Chorismate_bind"/>
    <property type="match status" value="1"/>
</dbReference>
<dbReference type="GO" id="GO:0008153">
    <property type="term" value="P:4-aminobenzoate biosynthetic process"/>
    <property type="evidence" value="ECO:0007669"/>
    <property type="project" value="EnsemblFungi"/>
</dbReference>
<keyword evidence="6" id="KW-0289">Folate biosynthesis</keyword>
<dbReference type="PRINTS" id="PR00097">
    <property type="entry name" value="ANTSNTHASEII"/>
</dbReference>
<dbReference type="GO" id="GO:0000162">
    <property type="term" value="P:L-tryptophan biosynthetic process"/>
    <property type="evidence" value="ECO:0007669"/>
    <property type="project" value="TreeGrafter"/>
</dbReference>
<dbReference type="InterPro" id="IPR006805">
    <property type="entry name" value="Anth_synth_I_N"/>
</dbReference>
<evidence type="ECO:0000259" key="10">
    <source>
        <dbReference type="Pfam" id="PF00117"/>
    </source>
</evidence>
<dbReference type="GO" id="GO:0046656">
    <property type="term" value="P:folic acid biosynthetic process"/>
    <property type="evidence" value="ECO:0007669"/>
    <property type="project" value="UniProtKB-KW"/>
</dbReference>
<feature type="domain" description="Anthranilate synthase component I N-terminal" evidence="12">
    <location>
        <begin position="283"/>
        <end position="435"/>
    </location>
</feature>
<feature type="domain" description="Glutamine amidotransferase" evidence="10">
    <location>
        <begin position="3"/>
        <end position="213"/>
    </location>
</feature>
<dbReference type="EC" id="2.6.1.85" evidence="4"/>
<dbReference type="PANTHER" id="PTHR11236">
    <property type="entry name" value="AMINOBENZOATE/ANTHRANILATE SYNTHASE"/>
    <property type="match status" value="1"/>
</dbReference>
<comment type="caution">
    <text evidence="13">The sequence shown here is derived from an EMBL/GenBank/DDBJ whole genome shotgun (WGS) entry which is preliminary data.</text>
</comment>
<dbReference type="OrthoDB" id="64220at2759"/>
<dbReference type="PANTHER" id="PTHR11236:SF18">
    <property type="entry name" value="AMINODEOXYCHORISMATE SYNTHASE"/>
    <property type="match status" value="1"/>
</dbReference>
<proteinExistence type="inferred from homology"/>
<dbReference type="InterPro" id="IPR006221">
    <property type="entry name" value="TrpG/PapA_dom"/>
</dbReference>
<keyword evidence="7" id="KW-0315">Glutamine amidotransferase</keyword>
<dbReference type="InterPro" id="IPR005801">
    <property type="entry name" value="ADC_synthase"/>
</dbReference>
<dbReference type="CDD" id="cd01743">
    <property type="entry name" value="GATase1_Anthranilate_Synthase"/>
    <property type="match status" value="1"/>
</dbReference>
<dbReference type="RefSeq" id="XP_018711929.1">
    <property type="nucleotide sequence ID" value="XM_018858875.1"/>
</dbReference>
<dbReference type="PRINTS" id="PR00096">
    <property type="entry name" value="GATASE"/>
</dbReference>
<comment type="similarity">
    <text evidence="3">In the C-terminal section; belongs to the anthranilate synthase component I family.</text>
</comment>
<dbReference type="Gene3D" id="3.60.120.10">
    <property type="entry name" value="Anthranilate synthase"/>
    <property type="match status" value="1"/>
</dbReference>
<evidence type="ECO:0000256" key="2">
    <source>
        <dbReference type="ARBA" id="ARBA00005009"/>
    </source>
</evidence>
<dbReference type="NCBIfam" id="TIGR01823">
    <property type="entry name" value="PabB-fungal"/>
    <property type="match status" value="1"/>
</dbReference>
<evidence type="ECO:0000256" key="4">
    <source>
        <dbReference type="ARBA" id="ARBA00013139"/>
    </source>
</evidence>
<keyword evidence="5" id="KW-0808">Transferase</keyword>
<dbReference type="GeneID" id="30031851"/>
<evidence type="ECO:0000256" key="1">
    <source>
        <dbReference type="ARBA" id="ARBA00001000"/>
    </source>
</evidence>
<evidence type="ECO:0000313" key="14">
    <source>
        <dbReference type="Proteomes" id="UP000092555"/>
    </source>
</evidence>
<dbReference type="InterPro" id="IPR010117">
    <property type="entry name" value="PabB_fungal"/>
</dbReference>
<comment type="pathway">
    <text evidence="2">Cofactor biosynthesis; tetrahydrofolate biosynthesis; 4-aminobenzoate from chorismate: step 1/2.</text>
</comment>
<evidence type="ECO:0000256" key="8">
    <source>
        <dbReference type="ARBA" id="ARBA00031329"/>
    </source>
</evidence>
<evidence type="ECO:0000259" key="12">
    <source>
        <dbReference type="Pfam" id="PF04715"/>
    </source>
</evidence>
<evidence type="ECO:0000256" key="9">
    <source>
        <dbReference type="ARBA" id="ARBA00031904"/>
    </source>
</evidence>
<dbReference type="InterPro" id="IPR019999">
    <property type="entry name" value="Anth_synth_I-like"/>
</dbReference>
<dbReference type="PROSITE" id="PS51273">
    <property type="entry name" value="GATASE_TYPE_1"/>
    <property type="match status" value="1"/>
</dbReference>
<dbReference type="AlphaFoldDB" id="A0A1A0HBB0"/>
<protein>
    <recommendedName>
        <fullName evidence="4">aminodeoxychorismate synthase</fullName>
        <ecNumber evidence="4">2.6.1.85</ecNumber>
    </recommendedName>
    <alternativeName>
        <fullName evidence="8">Para-aminobenzoate synthase</fullName>
    </alternativeName>
    <alternativeName>
        <fullName evidence="9">p-aminobenzoic acid synthase</fullName>
    </alternativeName>
</protein>
<accession>A0A1A0HBB0</accession>
<name>A0A1A0HBB0_9ASCO</name>
<dbReference type="STRING" id="869754.A0A1A0HBB0"/>
<dbReference type="EMBL" id="LXTC01000003">
    <property type="protein sequence ID" value="OBA21419.1"/>
    <property type="molecule type" value="Genomic_DNA"/>
</dbReference>
<evidence type="ECO:0000256" key="5">
    <source>
        <dbReference type="ARBA" id="ARBA00022679"/>
    </source>
</evidence>
<organism evidence="13 14">
    <name type="scientific">Metschnikowia bicuspidata var. bicuspidata NRRL YB-4993</name>
    <dbReference type="NCBI Taxonomy" id="869754"/>
    <lineage>
        <taxon>Eukaryota</taxon>
        <taxon>Fungi</taxon>
        <taxon>Dikarya</taxon>
        <taxon>Ascomycota</taxon>
        <taxon>Saccharomycotina</taxon>
        <taxon>Pichiomycetes</taxon>
        <taxon>Metschnikowiaceae</taxon>
        <taxon>Metschnikowia</taxon>
    </lineage>
</organism>
<dbReference type="GO" id="GO:0005737">
    <property type="term" value="C:cytoplasm"/>
    <property type="evidence" value="ECO:0007669"/>
    <property type="project" value="TreeGrafter"/>
</dbReference>
<sequence>MILLIDSYDSFSHNLRRLLEANAGRQVVTIFNDTFAPREYEHAFQTWLRFFDYIVVGPGPGHPHTPEDVGIVGWLFRRFARDPPLCVPTLGVCLGFQSLCLEFGNKVLRLQSIKHGQVYAITPVASALFGAAPEDLEPFASVRYHSLHVEMAGLNAAIVPLATCQETGADAGADGAPRRILMAGRHAALPLYGVQYHPESICSSRGDQLVRNFDRIAADYNRERRAGLRARQRDASFARVCEDMVRRRSVQDACLVPGGTFACRGAPAVFARQFRPAHPGTMPIDVCEHLARAGVDFTFLNSAADPGEWSIIGLPLAGLSEVLSHSVETPHCVTTLRFKTPGSAHTEPVASMWQFLASRMAARYVSRQALEARIGHVHSRPFPFWGGYMGVLSYEEGQHVDTAKMALPCRGSAPDTKLVFVERFILYDRICQSWFLVSIRENDAAACEELLATICSPPDLRIDAAVVPTSVKALCRAEDQHIQYEFPSREVYNRQFDLCQEYLHSGDSYELCLTTQLKIRLPLYLDPWSIYKVLAVHKNPSPYSSFMDFDDCVLISSSPERFLSWGDSAQAPGKKIAELRPIKGTVKNTDAVTLDDATAILRTPKEMGENLMIVDLIRHDLQLFTDDVTVDALMAVEEYKTVYQMVSVIRGHIKEDGHKGVDILRLSLPPGSMTGAPKKRSIELLQDIESLQPTMMAGGRRGLYSGVAGYWSITDDADWSVTIRSIVNYKTDKENSPTENIWRIGAGGAITVLSDQEGEWDEMHVKLSSTLQTFL</sequence>
<dbReference type="InterPro" id="IPR017926">
    <property type="entry name" value="GATASE"/>
</dbReference>
<dbReference type="SUPFAM" id="SSF52317">
    <property type="entry name" value="Class I glutamine amidotransferase-like"/>
    <property type="match status" value="1"/>
</dbReference>
<dbReference type="Pfam" id="PF04715">
    <property type="entry name" value="Anth_synt_I_N"/>
    <property type="match status" value="1"/>
</dbReference>
<dbReference type="GO" id="GO:0046820">
    <property type="term" value="F:4-amino-4-deoxychorismate synthase activity"/>
    <property type="evidence" value="ECO:0007669"/>
    <property type="project" value="UniProtKB-EC"/>
</dbReference>
<dbReference type="UniPathway" id="UPA00077">
    <property type="reaction ID" value="UER00149"/>
</dbReference>
<dbReference type="InterPro" id="IPR015890">
    <property type="entry name" value="Chorismate_C"/>
</dbReference>
<gene>
    <name evidence="13" type="ORF">METBIDRAFT_78387</name>
</gene>
<dbReference type="InterPro" id="IPR029062">
    <property type="entry name" value="Class_I_gatase-like"/>
</dbReference>
<feature type="domain" description="Chorismate-utilising enzyme C-terminal" evidence="11">
    <location>
        <begin position="489"/>
        <end position="766"/>
    </location>
</feature>
<dbReference type="Pfam" id="PF00117">
    <property type="entry name" value="GATase"/>
    <property type="match status" value="1"/>
</dbReference>
<evidence type="ECO:0000256" key="7">
    <source>
        <dbReference type="ARBA" id="ARBA00022962"/>
    </source>
</evidence>
<dbReference type="GO" id="GO:0046654">
    <property type="term" value="P:tetrahydrofolate biosynthetic process"/>
    <property type="evidence" value="ECO:0007669"/>
    <property type="project" value="UniProtKB-UniPathway"/>
</dbReference>
<evidence type="ECO:0000259" key="11">
    <source>
        <dbReference type="Pfam" id="PF00425"/>
    </source>
</evidence>
<keyword evidence="14" id="KW-1185">Reference proteome</keyword>
<dbReference type="Proteomes" id="UP000092555">
    <property type="component" value="Unassembled WGS sequence"/>
</dbReference>
<evidence type="ECO:0000256" key="3">
    <source>
        <dbReference type="ARBA" id="ARBA00005970"/>
    </source>
</evidence>
<dbReference type="NCBIfam" id="TIGR00566">
    <property type="entry name" value="trpG_papA"/>
    <property type="match status" value="1"/>
</dbReference>
<dbReference type="SUPFAM" id="SSF56322">
    <property type="entry name" value="ADC synthase"/>
    <property type="match status" value="1"/>
</dbReference>
<evidence type="ECO:0000256" key="6">
    <source>
        <dbReference type="ARBA" id="ARBA00022909"/>
    </source>
</evidence>
<reference evidence="13 14" key="1">
    <citation type="submission" date="2016-05" db="EMBL/GenBank/DDBJ databases">
        <title>Comparative genomics of biotechnologically important yeasts.</title>
        <authorList>
            <consortium name="DOE Joint Genome Institute"/>
            <person name="Riley R."/>
            <person name="Haridas S."/>
            <person name="Wolfe K.H."/>
            <person name="Lopes M.R."/>
            <person name="Hittinger C.T."/>
            <person name="Goker M."/>
            <person name="Salamov A."/>
            <person name="Wisecaver J."/>
            <person name="Long T.M."/>
            <person name="Aerts A.L."/>
            <person name="Barry K."/>
            <person name="Choi C."/>
            <person name="Clum A."/>
            <person name="Coughlan A.Y."/>
            <person name="Deshpande S."/>
            <person name="Douglass A.P."/>
            <person name="Hanson S.J."/>
            <person name="Klenk H.-P."/>
            <person name="LaButti K."/>
            <person name="Lapidus A."/>
            <person name="Lindquist E."/>
            <person name="Lipzen A."/>
            <person name="Meier-kolthoff J.P."/>
            <person name="Ohm R.A."/>
            <person name="Otillar R.P."/>
            <person name="Pangilinan J."/>
            <person name="Peng Y."/>
            <person name="Rokas A."/>
            <person name="Rosa C.A."/>
            <person name="Scheuner C."/>
            <person name="Sibirny A.A."/>
            <person name="Slot J.C."/>
            <person name="Stielow J.B."/>
            <person name="Sun H."/>
            <person name="Kurtzman C.P."/>
            <person name="Blackwell M."/>
            <person name="Grigoriev I.V."/>
            <person name="Jeffries T.W."/>
        </authorList>
    </citation>
    <scope>NUCLEOTIDE SEQUENCE [LARGE SCALE GENOMIC DNA]</scope>
    <source>
        <strain evidence="13 14">NRRL YB-4993</strain>
    </source>
</reference>